<sequence length="46" mass="5272">MLNKFFHSLTSSVRLLLLKESMSTVTNISRQVQSLTERSFGYNHLG</sequence>
<dbReference type="GO" id="GO:0030174">
    <property type="term" value="P:regulation of DNA-templated DNA replication initiation"/>
    <property type="evidence" value="ECO:0007669"/>
    <property type="project" value="InterPro"/>
</dbReference>
<proteinExistence type="predicted"/>
<dbReference type="Gramene" id="mRNA:HanXRQr2_Chr03g0094931">
    <property type="protein sequence ID" value="mRNA:HanXRQr2_Chr03g0094931"/>
    <property type="gene ID" value="HanXRQr2_Chr03g0094931"/>
</dbReference>
<organism evidence="1 2">
    <name type="scientific">Helianthus annuus</name>
    <name type="common">Common sunflower</name>
    <dbReference type="NCBI Taxonomy" id="4232"/>
    <lineage>
        <taxon>Eukaryota</taxon>
        <taxon>Viridiplantae</taxon>
        <taxon>Streptophyta</taxon>
        <taxon>Embryophyta</taxon>
        <taxon>Tracheophyta</taxon>
        <taxon>Spermatophyta</taxon>
        <taxon>Magnoliopsida</taxon>
        <taxon>eudicotyledons</taxon>
        <taxon>Gunneridae</taxon>
        <taxon>Pentapetalae</taxon>
        <taxon>asterids</taxon>
        <taxon>campanulids</taxon>
        <taxon>Asterales</taxon>
        <taxon>Asteraceae</taxon>
        <taxon>Asteroideae</taxon>
        <taxon>Heliantheae alliance</taxon>
        <taxon>Heliantheae</taxon>
        <taxon>Helianthus</taxon>
    </lineage>
</organism>
<dbReference type="GO" id="GO:0005634">
    <property type="term" value="C:nucleus"/>
    <property type="evidence" value="ECO:0007669"/>
    <property type="project" value="GOC"/>
</dbReference>
<keyword evidence="2" id="KW-1185">Reference proteome</keyword>
<dbReference type="Proteomes" id="UP000215914">
    <property type="component" value="Unassembled WGS sequence"/>
</dbReference>
<name>A0A9K3NUI6_HELAN</name>
<evidence type="ECO:0000313" key="1">
    <source>
        <dbReference type="EMBL" id="KAF5813156.1"/>
    </source>
</evidence>
<comment type="caution">
    <text evidence="1">The sequence shown here is derived from an EMBL/GenBank/DDBJ whole genome shotgun (WGS) entry which is preliminary data.</text>
</comment>
<dbReference type="InterPro" id="IPR045173">
    <property type="entry name" value="Cdt1"/>
</dbReference>
<gene>
    <name evidence="1" type="ORF">HanXRQr2_Chr03g0094931</name>
</gene>
<evidence type="ECO:0000313" key="2">
    <source>
        <dbReference type="Proteomes" id="UP000215914"/>
    </source>
</evidence>
<dbReference type="AlphaFoldDB" id="A0A9K3NUI6"/>
<reference evidence="1" key="1">
    <citation type="journal article" date="2017" name="Nature">
        <title>The sunflower genome provides insights into oil metabolism, flowering and Asterid evolution.</title>
        <authorList>
            <person name="Badouin H."/>
            <person name="Gouzy J."/>
            <person name="Grassa C.J."/>
            <person name="Murat F."/>
            <person name="Staton S.E."/>
            <person name="Cottret L."/>
            <person name="Lelandais-Briere C."/>
            <person name="Owens G.L."/>
            <person name="Carrere S."/>
            <person name="Mayjonade B."/>
            <person name="Legrand L."/>
            <person name="Gill N."/>
            <person name="Kane N.C."/>
            <person name="Bowers J.E."/>
            <person name="Hubner S."/>
            <person name="Bellec A."/>
            <person name="Berard A."/>
            <person name="Berges H."/>
            <person name="Blanchet N."/>
            <person name="Boniface M.C."/>
            <person name="Brunel D."/>
            <person name="Catrice O."/>
            <person name="Chaidir N."/>
            <person name="Claudel C."/>
            <person name="Donnadieu C."/>
            <person name="Faraut T."/>
            <person name="Fievet G."/>
            <person name="Helmstetter N."/>
            <person name="King M."/>
            <person name="Knapp S.J."/>
            <person name="Lai Z."/>
            <person name="Le Paslier M.C."/>
            <person name="Lippi Y."/>
            <person name="Lorenzon L."/>
            <person name="Mandel J.R."/>
            <person name="Marage G."/>
            <person name="Marchand G."/>
            <person name="Marquand E."/>
            <person name="Bret-Mestries E."/>
            <person name="Morien E."/>
            <person name="Nambeesan S."/>
            <person name="Nguyen T."/>
            <person name="Pegot-Espagnet P."/>
            <person name="Pouilly N."/>
            <person name="Raftis F."/>
            <person name="Sallet E."/>
            <person name="Schiex T."/>
            <person name="Thomas J."/>
            <person name="Vandecasteele C."/>
            <person name="Vares D."/>
            <person name="Vear F."/>
            <person name="Vautrin S."/>
            <person name="Crespi M."/>
            <person name="Mangin B."/>
            <person name="Burke J.M."/>
            <person name="Salse J."/>
            <person name="Munos S."/>
            <person name="Vincourt P."/>
            <person name="Rieseberg L.H."/>
            <person name="Langlade N.B."/>
        </authorList>
    </citation>
    <scope>NUCLEOTIDE SEQUENCE</scope>
    <source>
        <tissue evidence="1">Leaves</tissue>
    </source>
</reference>
<dbReference type="PANTHER" id="PTHR28637:SF1">
    <property type="entry name" value="DNA REPLICATION FACTOR CDT1"/>
    <property type="match status" value="1"/>
</dbReference>
<protein>
    <submittedName>
        <fullName evidence="1">Uncharacterized protein</fullName>
    </submittedName>
</protein>
<reference evidence="1" key="2">
    <citation type="submission" date="2020-06" db="EMBL/GenBank/DDBJ databases">
        <title>Helianthus annuus Genome sequencing and assembly Release 2.</title>
        <authorList>
            <person name="Gouzy J."/>
            <person name="Langlade N."/>
            <person name="Munos S."/>
        </authorList>
    </citation>
    <scope>NUCLEOTIDE SEQUENCE</scope>
    <source>
        <tissue evidence="1">Leaves</tissue>
    </source>
</reference>
<dbReference type="PANTHER" id="PTHR28637">
    <property type="entry name" value="DNA REPLICATION FACTOR CDT1"/>
    <property type="match status" value="1"/>
</dbReference>
<accession>A0A9K3NUI6</accession>
<dbReference type="GO" id="GO:0003677">
    <property type="term" value="F:DNA binding"/>
    <property type="evidence" value="ECO:0007669"/>
    <property type="project" value="InterPro"/>
</dbReference>
<dbReference type="EMBL" id="MNCJ02000318">
    <property type="protein sequence ID" value="KAF5813156.1"/>
    <property type="molecule type" value="Genomic_DNA"/>
</dbReference>
<dbReference type="GO" id="GO:0071163">
    <property type="term" value="P:DNA replication preinitiation complex assembly"/>
    <property type="evidence" value="ECO:0007669"/>
    <property type="project" value="InterPro"/>
</dbReference>